<dbReference type="InterPro" id="IPR001123">
    <property type="entry name" value="LeuE-type"/>
</dbReference>
<dbReference type="PANTHER" id="PTHR30086:SF20">
    <property type="entry name" value="ARGININE EXPORTER PROTEIN ARGO-RELATED"/>
    <property type="match status" value="1"/>
</dbReference>
<organism evidence="7 8">
    <name type="scientific">Legionella fallonii LLAP-10</name>
    <dbReference type="NCBI Taxonomy" id="1212491"/>
    <lineage>
        <taxon>Bacteria</taxon>
        <taxon>Pseudomonadati</taxon>
        <taxon>Pseudomonadota</taxon>
        <taxon>Gammaproteobacteria</taxon>
        <taxon>Legionellales</taxon>
        <taxon>Legionellaceae</taxon>
        <taxon>Legionella</taxon>
    </lineage>
</organism>
<accession>A0A098G914</accession>
<evidence type="ECO:0000256" key="6">
    <source>
        <dbReference type="SAM" id="Phobius"/>
    </source>
</evidence>
<dbReference type="GO" id="GO:0005886">
    <property type="term" value="C:plasma membrane"/>
    <property type="evidence" value="ECO:0007669"/>
    <property type="project" value="UniProtKB-SubCell"/>
</dbReference>
<dbReference type="KEGG" id="lfa:LFA_3638"/>
<sequence>MFIMFVYLNGLILGLSLIMALGPQNIFLIKQGARKNHAALSAIICFICDVILVGASVAGLHELLLSHPTLQIWMIWLGSAFLLYYAVKTLRSAFSKKEPTTEQAHQQHNRMQIILFALGFSLLNPHAIIDTLVIIGSGSSQFPDQEITFLFGVITSSLLWFSSLFFTTRYFSNVLMKATVWQTIELCSGLLMAYIGLKLALGNM</sequence>
<proteinExistence type="predicted"/>
<keyword evidence="8" id="KW-1185">Reference proteome</keyword>
<keyword evidence="2" id="KW-1003">Cell membrane</keyword>
<comment type="subcellular location">
    <subcellularLocation>
        <location evidence="1">Cell membrane</location>
        <topology evidence="1">Multi-pass membrane protein</topology>
    </subcellularLocation>
</comment>
<keyword evidence="4 6" id="KW-1133">Transmembrane helix</keyword>
<name>A0A098G914_9GAMM</name>
<evidence type="ECO:0000313" key="8">
    <source>
        <dbReference type="Proteomes" id="UP000032430"/>
    </source>
</evidence>
<evidence type="ECO:0000256" key="1">
    <source>
        <dbReference type="ARBA" id="ARBA00004651"/>
    </source>
</evidence>
<dbReference type="EMBL" id="LN614827">
    <property type="protein sequence ID" value="CEG58963.1"/>
    <property type="molecule type" value="Genomic_DNA"/>
</dbReference>
<dbReference type="Proteomes" id="UP000032430">
    <property type="component" value="Chromosome I"/>
</dbReference>
<dbReference type="Pfam" id="PF01810">
    <property type="entry name" value="LysE"/>
    <property type="match status" value="1"/>
</dbReference>
<keyword evidence="5 6" id="KW-0472">Membrane</keyword>
<feature type="transmembrane region" description="Helical" evidence="6">
    <location>
        <begin position="70"/>
        <end position="87"/>
    </location>
</feature>
<keyword evidence="3 6" id="KW-0812">Transmembrane</keyword>
<gene>
    <name evidence="7" type="ORF">LFA_3638</name>
</gene>
<evidence type="ECO:0000256" key="2">
    <source>
        <dbReference type="ARBA" id="ARBA00022475"/>
    </source>
</evidence>
<feature type="transmembrane region" description="Helical" evidence="6">
    <location>
        <begin position="147"/>
        <end position="166"/>
    </location>
</feature>
<feature type="transmembrane region" description="Helical" evidence="6">
    <location>
        <begin position="39"/>
        <end position="58"/>
    </location>
</feature>
<dbReference type="STRING" id="1212491.LFA_3638"/>
<feature type="transmembrane region" description="Helical" evidence="6">
    <location>
        <begin position="113"/>
        <end position="135"/>
    </location>
</feature>
<dbReference type="AlphaFoldDB" id="A0A098G914"/>
<feature type="transmembrane region" description="Helical" evidence="6">
    <location>
        <begin position="6"/>
        <end position="27"/>
    </location>
</feature>
<feature type="transmembrane region" description="Helical" evidence="6">
    <location>
        <begin position="178"/>
        <end position="197"/>
    </location>
</feature>
<evidence type="ECO:0000256" key="3">
    <source>
        <dbReference type="ARBA" id="ARBA00022692"/>
    </source>
</evidence>
<evidence type="ECO:0000256" key="5">
    <source>
        <dbReference type="ARBA" id="ARBA00023136"/>
    </source>
</evidence>
<protein>
    <submittedName>
        <fullName evidence="7">Uncharacterized protein</fullName>
    </submittedName>
</protein>
<evidence type="ECO:0000313" key="7">
    <source>
        <dbReference type="EMBL" id="CEG58963.1"/>
    </source>
</evidence>
<dbReference type="PANTHER" id="PTHR30086">
    <property type="entry name" value="ARGININE EXPORTER PROTEIN ARGO"/>
    <property type="match status" value="1"/>
</dbReference>
<evidence type="ECO:0000256" key="4">
    <source>
        <dbReference type="ARBA" id="ARBA00022989"/>
    </source>
</evidence>
<reference evidence="8" key="1">
    <citation type="submission" date="2014-09" db="EMBL/GenBank/DDBJ databases">
        <authorList>
            <person name="Gomez-Valero L."/>
        </authorList>
    </citation>
    <scope>NUCLEOTIDE SEQUENCE [LARGE SCALE GENOMIC DNA]</scope>
    <source>
        <strain evidence="8">ATCC700992</strain>
    </source>
</reference>
<dbReference type="GO" id="GO:0015171">
    <property type="term" value="F:amino acid transmembrane transporter activity"/>
    <property type="evidence" value="ECO:0007669"/>
    <property type="project" value="TreeGrafter"/>
</dbReference>
<dbReference type="HOGENOM" id="CLU_087840_0_0_6"/>